<dbReference type="GO" id="GO:0004497">
    <property type="term" value="F:monooxygenase activity"/>
    <property type="evidence" value="ECO:0007669"/>
    <property type="project" value="TreeGrafter"/>
</dbReference>
<dbReference type="GO" id="GO:0050660">
    <property type="term" value="F:flavin adenine dinucleotide binding"/>
    <property type="evidence" value="ECO:0007669"/>
    <property type="project" value="TreeGrafter"/>
</dbReference>
<keyword evidence="1" id="KW-0560">Oxidoreductase</keyword>
<evidence type="ECO:0000313" key="2">
    <source>
        <dbReference type="EMBL" id="KAJ3571078.1"/>
    </source>
</evidence>
<organism evidence="2 3">
    <name type="scientific">Leucocoprinus birnbaumii</name>
    <dbReference type="NCBI Taxonomy" id="56174"/>
    <lineage>
        <taxon>Eukaryota</taxon>
        <taxon>Fungi</taxon>
        <taxon>Dikarya</taxon>
        <taxon>Basidiomycota</taxon>
        <taxon>Agaricomycotina</taxon>
        <taxon>Agaricomycetes</taxon>
        <taxon>Agaricomycetidae</taxon>
        <taxon>Agaricales</taxon>
        <taxon>Agaricineae</taxon>
        <taxon>Agaricaceae</taxon>
        <taxon>Leucocoprinus</taxon>
    </lineage>
</organism>
<gene>
    <name evidence="2" type="ORF">NP233_g3989</name>
</gene>
<accession>A0AAD5VW11</accession>
<reference evidence="2" key="1">
    <citation type="submission" date="2022-07" db="EMBL/GenBank/DDBJ databases">
        <title>Genome Sequence of Leucocoprinus birnbaumii.</title>
        <authorList>
            <person name="Buettner E."/>
        </authorList>
    </citation>
    <scope>NUCLEOTIDE SEQUENCE</scope>
    <source>
        <strain evidence="2">VT141</strain>
    </source>
</reference>
<dbReference type="Gene3D" id="3.50.50.60">
    <property type="entry name" value="FAD/NAD(P)-binding domain"/>
    <property type="match status" value="2"/>
</dbReference>
<dbReference type="InterPro" id="IPR050982">
    <property type="entry name" value="Auxin_biosynth/cation_transpt"/>
</dbReference>
<dbReference type="AlphaFoldDB" id="A0AAD5VW11"/>
<dbReference type="SUPFAM" id="SSF51905">
    <property type="entry name" value="FAD/NAD(P)-binding domain"/>
    <property type="match status" value="2"/>
</dbReference>
<name>A0AAD5VW11_9AGAR</name>
<dbReference type="InterPro" id="IPR036188">
    <property type="entry name" value="FAD/NAD-bd_sf"/>
</dbReference>
<dbReference type="Pfam" id="PF13738">
    <property type="entry name" value="Pyr_redox_3"/>
    <property type="match status" value="1"/>
</dbReference>
<evidence type="ECO:0000313" key="3">
    <source>
        <dbReference type="Proteomes" id="UP001213000"/>
    </source>
</evidence>
<protein>
    <recommendedName>
        <fullName evidence="4">Flavin-containing monooxygenase</fullName>
    </recommendedName>
</protein>
<dbReference type="PANTHER" id="PTHR43539">
    <property type="entry name" value="FLAVIN-BINDING MONOOXYGENASE-LIKE PROTEIN (AFU_ORTHOLOGUE AFUA_4G09220)"/>
    <property type="match status" value="1"/>
</dbReference>
<dbReference type="PANTHER" id="PTHR43539:SF68">
    <property type="entry name" value="FLAVIN-BINDING MONOOXYGENASE-LIKE PROTEIN (AFU_ORTHOLOGUE AFUA_4G09220)"/>
    <property type="match status" value="1"/>
</dbReference>
<evidence type="ECO:0008006" key="4">
    <source>
        <dbReference type="Google" id="ProtNLM"/>
    </source>
</evidence>
<evidence type="ECO:0000256" key="1">
    <source>
        <dbReference type="ARBA" id="ARBA00023002"/>
    </source>
</evidence>
<sequence length="611" mass="68107">MSTPAPHPTEAPLPTLNKLGVSTLPENIDALKIASDWFASFADKIGSNDVDGITQNLLIQSTFDSALPETHDQPSVYWRDLLALTWDFRSFEGTKRIEKFLGDRLKGAKVSKLELKTTNDKDGLAPAFAQPFPDIAWVMGFFTFETDVGLCSGVFRLVPVLEKGTQELKNYPEKTGDLRNQQSDHGKWESLRAKEKSFEGEDPKVLVVGGGQSGLEVAARLKLVDVSTLVIEKNERIGDNWRNRYEALCLHDPVWYDHMPYIPFPPNWPTFSPAKKLANWLEFYAEAMEVNVWTSASVEHIQRDKSTGLFKVTVKRKEGERVFTVKHVVFATGFASGGMWYTPEYPGMDKFKGQILHSGQHKSATDHLGKKVVLIGSCTSAHDLGVDYYDHGVDVTMYQRGSTYVMSVQKGIRILVAGVFDESGPPTAIADRISASFSNLLNFGVYYRATSYIEEVDKETLDGLRRVGFRLNRGFKDAGVLPSAFTTAGGYYLDVGGSQYVIDGKIKLKNDAKLERFTETGLKFDDGSELPADVVVFCTGLGKARDVVEGLVDPDTFKDVGEIWGLNDEGEFNGVWGGMGVPNLWFMMGNLAVCRFYSKRLSLRKFDHRKD</sequence>
<dbReference type="Proteomes" id="UP001213000">
    <property type="component" value="Unassembled WGS sequence"/>
</dbReference>
<proteinExistence type="predicted"/>
<comment type="caution">
    <text evidence="2">The sequence shown here is derived from an EMBL/GenBank/DDBJ whole genome shotgun (WGS) entry which is preliminary data.</text>
</comment>
<dbReference type="EMBL" id="JANIEX010000203">
    <property type="protein sequence ID" value="KAJ3571078.1"/>
    <property type="molecule type" value="Genomic_DNA"/>
</dbReference>
<keyword evidence="3" id="KW-1185">Reference proteome</keyword>